<sequence>MNGVELFLLGRTLMKIGEAAMPEPEGGERHGGSVRSVLIVASDVAAHPGSAVGEIAARTGLPQSQVSTSVARLKEAGAVVTAPDPADRRRLLVRQAPELSARVAEVRATTIEDALATALADSTPEDRKEVADALEVLARHLSPHSSARVRTRDTATRG</sequence>
<accession>A0A7J5DN25</accession>
<dbReference type="InterPro" id="IPR036388">
    <property type="entry name" value="WH-like_DNA-bd_sf"/>
</dbReference>
<keyword evidence="3" id="KW-1185">Reference proteome</keyword>
<dbReference type="Pfam" id="PF12802">
    <property type="entry name" value="MarR_2"/>
    <property type="match status" value="1"/>
</dbReference>
<dbReference type="Gene3D" id="1.10.10.10">
    <property type="entry name" value="Winged helix-like DNA-binding domain superfamily/Winged helix DNA-binding domain"/>
    <property type="match status" value="1"/>
</dbReference>
<dbReference type="PANTHER" id="PTHR39515:SF2">
    <property type="entry name" value="HTH-TYPE TRANSCRIPTIONAL REGULATOR RV0880"/>
    <property type="match status" value="1"/>
</dbReference>
<dbReference type="EMBL" id="WBKG01000002">
    <property type="protein sequence ID" value="KAB1990159.1"/>
    <property type="molecule type" value="Genomic_DNA"/>
</dbReference>
<gene>
    <name evidence="2" type="ORF">F8144_03665</name>
</gene>
<dbReference type="InterPro" id="IPR000835">
    <property type="entry name" value="HTH_MarR-typ"/>
</dbReference>
<name>A0A7J5DN25_9ACTN</name>
<dbReference type="InterPro" id="IPR052526">
    <property type="entry name" value="HTH-type_Bedaq_tolerance"/>
</dbReference>
<feature type="domain" description="HTH marR-type" evidence="1">
    <location>
        <begin position="44"/>
        <end position="90"/>
    </location>
</feature>
<organism evidence="2 3">
    <name type="scientific">Streptomyces triticiradicis</name>
    <dbReference type="NCBI Taxonomy" id="2651189"/>
    <lineage>
        <taxon>Bacteria</taxon>
        <taxon>Bacillati</taxon>
        <taxon>Actinomycetota</taxon>
        <taxon>Actinomycetes</taxon>
        <taxon>Kitasatosporales</taxon>
        <taxon>Streptomycetaceae</taxon>
        <taxon>Streptomyces</taxon>
    </lineage>
</organism>
<dbReference type="PANTHER" id="PTHR39515">
    <property type="entry name" value="CONSERVED PROTEIN"/>
    <property type="match status" value="1"/>
</dbReference>
<dbReference type="AlphaFoldDB" id="A0A7J5DN25"/>
<reference evidence="2 3" key="1">
    <citation type="submission" date="2019-09" db="EMBL/GenBank/DDBJ databases">
        <title>Isolation and identification of active actinomycetes.</title>
        <authorList>
            <person name="Yu Z."/>
            <person name="Han C."/>
            <person name="Yu B."/>
        </authorList>
    </citation>
    <scope>NUCLEOTIDE SEQUENCE [LARGE SCALE GENOMIC DNA]</scope>
    <source>
        <strain evidence="2 3">NEAU-H2</strain>
    </source>
</reference>
<dbReference type="SUPFAM" id="SSF46785">
    <property type="entry name" value="Winged helix' DNA-binding domain"/>
    <property type="match status" value="1"/>
</dbReference>
<dbReference type="InterPro" id="IPR036390">
    <property type="entry name" value="WH_DNA-bd_sf"/>
</dbReference>
<protein>
    <submittedName>
        <fullName evidence="2">MarR family transcriptional regulator</fullName>
    </submittedName>
</protein>
<dbReference type="GO" id="GO:0003700">
    <property type="term" value="F:DNA-binding transcription factor activity"/>
    <property type="evidence" value="ECO:0007669"/>
    <property type="project" value="InterPro"/>
</dbReference>
<evidence type="ECO:0000259" key="1">
    <source>
        <dbReference type="Pfam" id="PF12802"/>
    </source>
</evidence>
<comment type="caution">
    <text evidence="2">The sequence shown here is derived from an EMBL/GenBank/DDBJ whole genome shotgun (WGS) entry which is preliminary data.</text>
</comment>
<proteinExistence type="predicted"/>
<dbReference type="RefSeq" id="WP_151467753.1">
    <property type="nucleotide sequence ID" value="NZ_WBKG01000002.1"/>
</dbReference>
<evidence type="ECO:0000313" key="2">
    <source>
        <dbReference type="EMBL" id="KAB1990159.1"/>
    </source>
</evidence>
<dbReference type="Proteomes" id="UP000442990">
    <property type="component" value="Unassembled WGS sequence"/>
</dbReference>
<evidence type="ECO:0000313" key="3">
    <source>
        <dbReference type="Proteomes" id="UP000442990"/>
    </source>
</evidence>